<keyword evidence="3" id="KW-0436">Ligase</keyword>
<dbReference type="InterPro" id="IPR009097">
    <property type="entry name" value="Cyclic_Pdiesterase"/>
</dbReference>
<comment type="catalytic activity">
    <reaction evidence="2">
        <text>a 3'-end 2',3'-cyclophospho-ribonucleotide-RNA + H2O = a 3'-end 2'-phospho-ribonucleotide-RNA + H(+)</text>
        <dbReference type="Rhea" id="RHEA:11828"/>
        <dbReference type="Rhea" id="RHEA-COMP:10464"/>
        <dbReference type="Rhea" id="RHEA-COMP:17353"/>
        <dbReference type="ChEBI" id="CHEBI:15377"/>
        <dbReference type="ChEBI" id="CHEBI:15378"/>
        <dbReference type="ChEBI" id="CHEBI:83064"/>
        <dbReference type="ChEBI" id="CHEBI:173113"/>
        <dbReference type="EC" id="3.1.4.58"/>
    </reaction>
</comment>
<feature type="short sequence motif" description="HXTX 1" evidence="2">
    <location>
        <begin position="40"/>
        <end position="43"/>
    </location>
</feature>
<sequence length="187" mass="19788">MSKRLFVSVDLDGLGDAVAAVQDRFDGVSGLRLTDPGQAHVTLKFLGDTAPDRVADVVAALEAAVEDSGVEPFEAEIGGLGVFPSLSYISVVWVGVRDGQGGPELTALHEAIEDRTVAMGFDSEDHEFTPHATIARMDHAGGKETVQNIVENDDPDVGCLQVTEIRLKESELGPGGPTYRTVESVSL</sequence>
<comment type="caution">
    <text evidence="3">The sequence shown here is derived from an EMBL/GenBank/DDBJ whole genome shotgun (WGS) entry which is preliminary data.</text>
</comment>
<comment type="function">
    <text evidence="2">Hydrolyzes RNA 2',3'-cyclic phosphodiester to an RNA 2'-phosphomonoester.</text>
</comment>
<gene>
    <name evidence="3" type="ORF">BDK61_0047</name>
</gene>
<dbReference type="Gene3D" id="3.90.1140.10">
    <property type="entry name" value="Cyclic phosphodiesterase"/>
    <property type="match status" value="1"/>
</dbReference>
<accession>A0A495R1D9</accession>
<evidence type="ECO:0000313" key="3">
    <source>
        <dbReference type="EMBL" id="RKS80788.1"/>
    </source>
</evidence>
<dbReference type="RefSeq" id="WP_121301986.1">
    <property type="nucleotide sequence ID" value="NZ_RBWW01000001.1"/>
</dbReference>
<organism evidence="3 4">
    <name type="scientific">Haloarcula quadrata</name>
    <dbReference type="NCBI Taxonomy" id="182779"/>
    <lineage>
        <taxon>Archaea</taxon>
        <taxon>Methanobacteriati</taxon>
        <taxon>Methanobacteriota</taxon>
        <taxon>Stenosarchaea group</taxon>
        <taxon>Halobacteria</taxon>
        <taxon>Halobacteriales</taxon>
        <taxon>Haloarculaceae</taxon>
        <taxon>Haloarcula</taxon>
    </lineage>
</organism>
<dbReference type="PANTHER" id="PTHR35561">
    <property type="entry name" value="RNA 2',3'-CYCLIC PHOSPHODIESTERASE"/>
    <property type="match status" value="1"/>
</dbReference>
<dbReference type="SUPFAM" id="SSF55144">
    <property type="entry name" value="LigT-like"/>
    <property type="match status" value="1"/>
</dbReference>
<keyword evidence="4" id="KW-1185">Reference proteome</keyword>
<evidence type="ECO:0000313" key="4">
    <source>
        <dbReference type="Proteomes" id="UP000268233"/>
    </source>
</evidence>
<evidence type="ECO:0000256" key="2">
    <source>
        <dbReference type="HAMAP-Rule" id="MF_01940"/>
    </source>
</evidence>
<feature type="short sequence motif" description="HXTX 2" evidence="2">
    <location>
        <begin position="131"/>
        <end position="134"/>
    </location>
</feature>
<dbReference type="GO" id="GO:0016874">
    <property type="term" value="F:ligase activity"/>
    <property type="evidence" value="ECO:0007669"/>
    <property type="project" value="UniProtKB-KW"/>
</dbReference>
<dbReference type="NCBIfam" id="TIGR02258">
    <property type="entry name" value="2_5_ligase"/>
    <property type="match status" value="1"/>
</dbReference>
<evidence type="ECO:0000256" key="1">
    <source>
        <dbReference type="ARBA" id="ARBA00022801"/>
    </source>
</evidence>
<dbReference type="EC" id="3.1.4.58" evidence="2"/>
<keyword evidence="1 2" id="KW-0378">Hydrolase</keyword>
<feature type="active site" description="Proton acceptor" evidence="2">
    <location>
        <position position="131"/>
    </location>
</feature>
<dbReference type="InterPro" id="IPR004175">
    <property type="entry name" value="RNA_CPDase"/>
</dbReference>
<dbReference type="Proteomes" id="UP000268233">
    <property type="component" value="Unassembled WGS sequence"/>
</dbReference>
<proteinExistence type="inferred from homology"/>
<reference evidence="3 4" key="1">
    <citation type="submission" date="2018-10" db="EMBL/GenBank/DDBJ databases">
        <title>Genomic Encyclopedia of Archaeal and Bacterial Type Strains, Phase II (KMG-II): from individual species to whole genera.</title>
        <authorList>
            <person name="Goeker M."/>
        </authorList>
    </citation>
    <scope>NUCLEOTIDE SEQUENCE [LARGE SCALE GENOMIC DNA]</scope>
    <source>
        <strain evidence="3 4">DSM 11927</strain>
    </source>
</reference>
<protein>
    <recommendedName>
        <fullName evidence="2">RNA 2',3'-cyclic phosphodiesterase</fullName>
        <shortName evidence="2">RNA 2',3'-CPDase</shortName>
        <ecNumber evidence="2">3.1.4.58</ecNumber>
    </recommendedName>
</protein>
<dbReference type="AlphaFoldDB" id="A0A495R1D9"/>
<feature type="active site" description="Proton donor" evidence="2">
    <location>
        <position position="40"/>
    </location>
</feature>
<comment type="similarity">
    <text evidence="2">Belongs to the 2H phosphoesterase superfamily. ThpR family.</text>
</comment>
<dbReference type="GO" id="GO:0008664">
    <property type="term" value="F:RNA 2',3'-cyclic 3'-phosphodiesterase activity"/>
    <property type="evidence" value="ECO:0007669"/>
    <property type="project" value="UniProtKB-EC"/>
</dbReference>
<dbReference type="HAMAP" id="MF_01940">
    <property type="entry name" value="RNA_CPDase"/>
    <property type="match status" value="1"/>
</dbReference>
<dbReference type="GO" id="GO:0004113">
    <property type="term" value="F:2',3'-cyclic-nucleotide 3'-phosphodiesterase activity"/>
    <property type="evidence" value="ECO:0007669"/>
    <property type="project" value="InterPro"/>
</dbReference>
<name>A0A495R1D9_9EURY</name>
<dbReference type="PANTHER" id="PTHR35561:SF1">
    <property type="entry name" value="RNA 2',3'-CYCLIC PHOSPHODIESTERASE"/>
    <property type="match status" value="1"/>
</dbReference>
<dbReference type="Pfam" id="PF13563">
    <property type="entry name" value="2_5_RNA_ligase2"/>
    <property type="match status" value="1"/>
</dbReference>
<dbReference type="EMBL" id="RBWW01000001">
    <property type="protein sequence ID" value="RKS80788.1"/>
    <property type="molecule type" value="Genomic_DNA"/>
</dbReference>